<organism evidence="8 9">
    <name type="scientific">Cedecea davisae</name>
    <dbReference type="NCBI Taxonomy" id="158484"/>
    <lineage>
        <taxon>Bacteria</taxon>
        <taxon>Pseudomonadati</taxon>
        <taxon>Pseudomonadota</taxon>
        <taxon>Gammaproteobacteria</taxon>
        <taxon>Enterobacterales</taxon>
        <taxon>Enterobacteriaceae</taxon>
        <taxon>Cedecea</taxon>
    </lineage>
</organism>
<feature type="chain" id="PRO_5044968917" description="Cyclic di-GMP-binding protein" evidence="6">
    <location>
        <begin position="28"/>
        <end position="796"/>
    </location>
</feature>
<evidence type="ECO:0000256" key="5">
    <source>
        <dbReference type="ARBA" id="ARBA00023136"/>
    </source>
</evidence>
<evidence type="ECO:0000256" key="7">
    <source>
        <dbReference type="SAM" id="MobiDB-lite"/>
    </source>
</evidence>
<feature type="region of interest" description="Disordered" evidence="7">
    <location>
        <begin position="37"/>
        <end position="60"/>
    </location>
</feature>
<dbReference type="Pfam" id="PF03170">
    <property type="entry name" value="BcsB"/>
    <property type="match status" value="1"/>
</dbReference>
<comment type="subunit">
    <text evidence="6">Tightly associated with the cellulose synthase catalytic subunit.</text>
</comment>
<comment type="function">
    <text evidence="6">Binds the cellulose synthase activator, bis-(3'-5') cyclic diguanylic acid (c-di-GMP).</text>
</comment>
<comment type="pathway">
    <text evidence="6">Glycan metabolism; bacterial cellulose biosynthesis.</text>
</comment>
<keyword evidence="5 6" id="KW-0472">Membrane</keyword>
<evidence type="ECO:0000256" key="6">
    <source>
        <dbReference type="RuleBase" id="RU365021"/>
    </source>
</evidence>
<evidence type="ECO:0000313" key="9">
    <source>
        <dbReference type="Proteomes" id="UP000686327"/>
    </source>
</evidence>
<keyword evidence="6" id="KW-0997">Cell inner membrane</keyword>
<proteinExistence type="inferred from homology"/>
<protein>
    <recommendedName>
        <fullName evidence="6">Cyclic di-GMP-binding protein</fullName>
    </recommendedName>
    <alternativeName>
        <fullName evidence="6">Cellulose synthase regulatory subunit</fullName>
    </alternativeName>
</protein>
<sequence length="796" mass="87650">MNLISSRRGKALLFILLSGLYSAEAPAFDLPETLQMPRPAETVPDKTPIQPEAEAPQSAGEVFTTDEPLAVPEAQPEVNGSLSLKDAGISDGLNLDGHQPQSGFTFTLPGDRVVVKAQFLLKINVSSALVDGQHYLNVMLNGQPLAQLPLSQASDETTSFSLDIPAPMLVATNNLSVTLENAKTLQCEVDSEKRYQLTIQPDSRIDYQGLRLDTAPDLSRFPWPFIDPLEMGRQQVAMVFTRTPGQDILSAAATVSSFLGYHADYKDINLPVSLGELPMSNAIVFAHPGESIGTLQIPQEKGASLWITDNPLNPVYKLLVVSGQTPDELQRAAYGLTHGKLPEGAKLSAIPAQRIPQRQAYDAPRWLDTHHPVALGELLKDDARFNVHGLSHETIRVAFRTAPDLFMWDGDTLPLRLGYRFPTNSWVDEDTSALGVSLNGRFLRNLPVNSSGAVERLWHLMGGDTRQEQKTLHIQPWQIYGDNQFEFYFAVKAKKEAPCQVLNDTSMKSSIDPDSTLDLSHSWHFSELPNLSYFIGAGFPFSRQADLSQTLVLMPSHPDATEISTLMTLMARQGNATGVTSHGARVLLGDDAPQHAGQSLQNKDVLAIATLQQQSFIQSLFAQSPFAFQEGQLEVQQLDYLRQAKAFLLGDWHRQSKAASRYLASAADWRGFVSFSSPWASKRSVILATATGDEQLAQLPDDLRKPAVNAAIRGDLALISKSDGVHSWHIGDHYVSGEMPWYLQIFWYASQHFLVLGLMCALLAALLGLSLYFYLSNQAAKRLANYIGQRRNGGDR</sequence>
<dbReference type="PANTHER" id="PTHR39083">
    <property type="entry name" value="CYCLIC DI-GMP-BINDING PROTEIN"/>
    <property type="match status" value="1"/>
</dbReference>
<name>A0ABS6DMP4_9ENTR</name>
<dbReference type="PANTHER" id="PTHR39083:SF1">
    <property type="entry name" value="CYCLIC DI-GMP-BINDING PROTEIN"/>
    <property type="match status" value="1"/>
</dbReference>
<accession>A0ABS6DMP4</accession>
<evidence type="ECO:0000313" key="8">
    <source>
        <dbReference type="EMBL" id="MBU4684106.1"/>
    </source>
</evidence>
<reference evidence="9" key="1">
    <citation type="submission" date="2023-07" db="EMBL/GenBank/DDBJ databases">
        <title>Cedecea davisae an AmpC producer and its therapeutic implications.</title>
        <authorList>
            <person name="Notter J."/>
        </authorList>
    </citation>
    <scope>NUCLEOTIDE SEQUENCE [LARGE SCALE GENOMIC DNA]</scope>
    <source>
        <strain evidence="9">1</strain>
    </source>
</reference>
<keyword evidence="3 6" id="KW-0812">Transmembrane</keyword>
<dbReference type="Proteomes" id="UP000686327">
    <property type="component" value="Unassembled WGS sequence"/>
</dbReference>
<comment type="subcellular location">
    <subcellularLocation>
        <location evidence="6">Cell inner membrane</location>
    </subcellularLocation>
    <subcellularLocation>
        <location evidence="1">Cell membrane</location>
        <topology evidence="1">Single-pass membrane protein</topology>
    </subcellularLocation>
</comment>
<dbReference type="RefSeq" id="WP_216376926.1">
    <property type="nucleotide sequence ID" value="NZ_JAGRYT010000038.1"/>
</dbReference>
<keyword evidence="6" id="KW-0135">Cellulose biosynthesis</keyword>
<keyword evidence="6" id="KW-0732">Signal</keyword>
<comment type="caution">
    <text evidence="8">The sequence shown here is derived from an EMBL/GenBank/DDBJ whole genome shotgun (WGS) entry which is preliminary data.</text>
</comment>
<comment type="similarity">
    <text evidence="6">Belongs to the AcsB/BcsB family.</text>
</comment>
<feature type="transmembrane region" description="Helical" evidence="6">
    <location>
        <begin position="753"/>
        <end position="775"/>
    </location>
</feature>
<evidence type="ECO:0000256" key="3">
    <source>
        <dbReference type="ARBA" id="ARBA00022692"/>
    </source>
</evidence>
<keyword evidence="6" id="KW-0973">c-di-GMP</keyword>
<gene>
    <name evidence="8" type="ORF">KC222_19070</name>
</gene>
<keyword evidence="2 6" id="KW-1003">Cell membrane</keyword>
<evidence type="ECO:0000256" key="4">
    <source>
        <dbReference type="ARBA" id="ARBA00022989"/>
    </source>
</evidence>
<evidence type="ECO:0000256" key="2">
    <source>
        <dbReference type="ARBA" id="ARBA00022475"/>
    </source>
</evidence>
<evidence type="ECO:0000256" key="1">
    <source>
        <dbReference type="ARBA" id="ARBA00004162"/>
    </source>
</evidence>
<keyword evidence="4 6" id="KW-1133">Transmembrane helix</keyword>
<feature type="signal peptide" evidence="6">
    <location>
        <begin position="1"/>
        <end position="27"/>
    </location>
</feature>
<dbReference type="EMBL" id="JAGRYU010000035">
    <property type="protein sequence ID" value="MBU4684106.1"/>
    <property type="molecule type" value="Genomic_DNA"/>
</dbReference>
<dbReference type="InterPro" id="IPR018513">
    <property type="entry name" value="Cell_synthase_bac"/>
</dbReference>
<keyword evidence="9" id="KW-1185">Reference proteome</keyword>